<evidence type="ECO:0000256" key="7">
    <source>
        <dbReference type="SAM" id="MobiDB-lite"/>
    </source>
</evidence>
<evidence type="ECO:0000313" key="9">
    <source>
        <dbReference type="Proteomes" id="UP000822476"/>
    </source>
</evidence>
<proteinExistence type="inferred from homology"/>
<dbReference type="FunFam" id="1.10.10.1410:FF:000002">
    <property type="entry name" value="60S acidic ribosomal protein P2"/>
    <property type="match status" value="1"/>
</dbReference>
<reference evidence="8" key="1">
    <citation type="submission" date="2019-07" db="EMBL/GenBank/DDBJ databases">
        <title>Annotation for the trematode Paragonimus miyazaki's.</title>
        <authorList>
            <person name="Choi Y.-J."/>
        </authorList>
    </citation>
    <scope>NUCLEOTIDE SEQUENCE</scope>
    <source>
        <strain evidence="8">Japan</strain>
    </source>
</reference>
<dbReference type="Pfam" id="PF00428">
    <property type="entry name" value="Ribosomal_60s"/>
    <property type="match status" value="1"/>
</dbReference>
<dbReference type="CDD" id="cd05833">
    <property type="entry name" value="Ribosomal_P2"/>
    <property type="match status" value="1"/>
</dbReference>
<dbReference type="Proteomes" id="UP000822476">
    <property type="component" value="Unassembled WGS sequence"/>
</dbReference>
<keyword evidence="4" id="KW-0687">Ribonucleoprotein</keyword>
<dbReference type="InterPro" id="IPR027534">
    <property type="entry name" value="Ribosomal_P1/P2"/>
</dbReference>
<organism evidence="8 9">
    <name type="scientific">Paragonimus skrjabini miyazakii</name>
    <dbReference type="NCBI Taxonomy" id="59628"/>
    <lineage>
        <taxon>Eukaryota</taxon>
        <taxon>Metazoa</taxon>
        <taxon>Spiralia</taxon>
        <taxon>Lophotrochozoa</taxon>
        <taxon>Platyhelminthes</taxon>
        <taxon>Trematoda</taxon>
        <taxon>Digenea</taxon>
        <taxon>Plagiorchiida</taxon>
        <taxon>Troglotremata</taxon>
        <taxon>Troglotrematidae</taxon>
        <taxon>Paragonimus</taxon>
    </lineage>
</organism>
<dbReference type="Gene3D" id="1.10.10.1410">
    <property type="match status" value="1"/>
</dbReference>
<keyword evidence="9" id="KW-1185">Reference proteome</keyword>
<evidence type="ECO:0000256" key="3">
    <source>
        <dbReference type="ARBA" id="ARBA00022980"/>
    </source>
</evidence>
<dbReference type="PANTHER" id="PTHR21141:SF5">
    <property type="entry name" value="LARGE RIBOSOMAL SUBUNIT PROTEIN P2"/>
    <property type="match status" value="1"/>
</dbReference>
<comment type="function">
    <text evidence="1">Plays an important role in the elongation step of protein synthesis.</text>
</comment>
<protein>
    <recommendedName>
        <fullName evidence="5">Large ribosomal subunit protein P2</fullName>
    </recommendedName>
    <alternativeName>
        <fullName evidence="6">60S acidic ribosomal protein P2</fullName>
    </alternativeName>
</protein>
<dbReference type="InterPro" id="IPR044076">
    <property type="entry name" value="Ribosomal_P2"/>
</dbReference>
<evidence type="ECO:0000256" key="1">
    <source>
        <dbReference type="ARBA" id="ARBA00003362"/>
    </source>
</evidence>
<evidence type="ECO:0000256" key="4">
    <source>
        <dbReference type="ARBA" id="ARBA00023274"/>
    </source>
</evidence>
<evidence type="ECO:0000256" key="6">
    <source>
        <dbReference type="ARBA" id="ARBA00035443"/>
    </source>
</evidence>
<evidence type="ECO:0000256" key="5">
    <source>
        <dbReference type="ARBA" id="ARBA00035301"/>
    </source>
</evidence>
<dbReference type="HAMAP" id="MF_01478">
    <property type="entry name" value="Ribosomal_L12_arch"/>
    <property type="match status" value="1"/>
</dbReference>
<comment type="similarity">
    <text evidence="2">Belongs to the eukaryotic ribosomal protein P1/P2 family.</text>
</comment>
<dbReference type="GO" id="GO:0002182">
    <property type="term" value="P:cytoplasmic translational elongation"/>
    <property type="evidence" value="ECO:0007669"/>
    <property type="project" value="InterPro"/>
</dbReference>
<evidence type="ECO:0000256" key="2">
    <source>
        <dbReference type="ARBA" id="ARBA00005436"/>
    </source>
</evidence>
<gene>
    <name evidence="8" type="ORF">EG68_06141</name>
</gene>
<dbReference type="GO" id="GO:0003735">
    <property type="term" value="F:structural constituent of ribosome"/>
    <property type="evidence" value="ECO:0007669"/>
    <property type="project" value="InterPro"/>
</dbReference>
<dbReference type="OrthoDB" id="1227494at2759"/>
<keyword evidence="3" id="KW-0689">Ribosomal protein</keyword>
<sequence length="150" mass="16242">MAIHSLMENRDIFVLLYYSHHSERFSKKFVWLDMRYLAAYMLCQLGGKERPTATDIENVLSSVGIEHDSARLKQLLDELSGKDVTKLIAEGHSKMASVPMGGGAPAATTAVAAAAAAAPAAPTEPAKKEAPKKEEKESESDDDMGFGLFD</sequence>
<comment type="caution">
    <text evidence="8">The sequence shown here is derived from an EMBL/GenBank/DDBJ whole genome shotgun (WGS) entry which is preliminary data.</text>
</comment>
<feature type="compositionally biased region" description="Basic and acidic residues" evidence="7">
    <location>
        <begin position="125"/>
        <end position="136"/>
    </location>
</feature>
<dbReference type="GO" id="GO:0022625">
    <property type="term" value="C:cytosolic large ribosomal subunit"/>
    <property type="evidence" value="ECO:0007669"/>
    <property type="project" value="InterPro"/>
</dbReference>
<accession>A0A8S9YMG7</accession>
<dbReference type="InterPro" id="IPR038716">
    <property type="entry name" value="P1/P2_N_sf"/>
</dbReference>
<feature type="compositionally biased region" description="Low complexity" evidence="7">
    <location>
        <begin position="111"/>
        <end position="124"/>
    </location>
</feature>
<feature type="region of interest" description="Disordered" evidence="7">
    <location>
        <begin position="111"/>
        <end position="150"/>
    </location>
</feature>
<evidence type="ECO:0000313" key="8">
    <source>
        <dbReference type="EMBL" id="KAF7256085.1"/>
    </source>
</evidence>
<dbReference type="PANTHER" id="PTHR21141">
    <property type="entry name" value="60S ACIDIC RIBOSOMAL PROTEIN FAMILY MEMBER"/>
    <property type="match status" value="1"/>
</dbReference>
<name>A0A8S9YMG7_9TREM</name>
<dbReference type="EMBL" id="JTDE01003410">
    <property type="protein sequence ID" value="KAF7256085.1"/>
    <property type="molecule type" value="Genomic_DNA"/>
</dbReference>
<dbReference type="AlphaFoldDB" id="A0A8S9YMG7"/>